<name>A0A3S0SBM1_9HYPH</name>
<dbReference type="RefSeq" id="WP_028758592.1">
    <property type="nucleotide sequence ID" value="NZ_BMFI01000001.1"/>
</dbReference>
<organism evidence="3 5">
    <name type="scientific">Rhizobium anhuiense</name>
    <dbReference type="NCBI Taxonomy" id="1184720"/>
    <lineage>
        <taxon>Bacteria</taxon>
        <taxon>Pseudomonadati</taxon>
        <taxon>Pseudomonadota</taxon>
        <taxon>Alphaproteobacteria</taxon>
        <taxon>Hyphomicrobiales</taxon>
        <taxon>Rhizobiaceae</taxon>
        <taxon>Rhizobium/Agrobacterium group</taxon>
        <taxon>Rhizobium</taxon>
    </lineage>
</organism>
<sequence>MLSSMHILSLKQGKLYGERIPIETLPQEFKLPQRLILLFSLIGSWRERTKKGPTEAGPEVAEPQQAASVA</sequence>
<evidence type="ECO:0000256" key="1">
    <source>
        <dbReference type="SAM" id="MobiDB-lite"/>
    </source>
</evidence>
<feature type="region of interest" description="Disordered" evidence="1">
    <location>
        <begin position="49"/>
        <end position="70"/>
    </location>
</feature>
<evidence type="ECO:0000313" key="4">
    <source>
        <dbReference type="Proteomes" id="UP000219972"/>
    </source>
</evidence>
<gene>
    <name evidence="2" type="ORF">CO662_36835</name>
    <name evidence="3" type="ORF">EEQ99_06135</name>
</gene>
<reference evidence="2 4" key="2">
    <citation type="submission" date="2017-09" db="EMBL/GenBank/DDBJ databases">
        <title>Comparative genomics of rhizobia isolated from Phaseolus vulgaris in China.</title>
        <authorList>
            <person name="Tong W."/>
        </authorList>
    </citation>
    <scope>NUCLEOTIDE SEQUENCE [LARGE SCALE GENOMIC DNA]</scope>
    <source>
        <strain evidence="2 4">Y27</strain>
    </source>
</reference>
<evidence type="ECO:0000313" key="5">
    <source>
        <dbReference type="Proteomes" id="UP000273611"/>
    </source>
</evidence>
<keyword evidence="4" id="KW-1185">Reference proteome</keyword>
<evidence type="ECO:0000313" key="3">
    <source>
        <dbReference type="EMBL" id="RUM02789.1"/>
    </source>
</evidence>
<dbReference type="EMBL" id="RIBW01000002">
    <property type="protein sequence ID" value="RUM02789.1"/>
    <property type="molecule type" value="Genomic_DNA"/>
</dbReference>
<protein>
    <submittedName>
        <fullName evidence="3">Uncharacterized protein</fullName>
    </submittedName>
</protein>
<dbReference type="EMBL" id="NWSL01000069">
    <property type="protein sequence ID" value="PDS45744.1"/>
    <property type="molecule type" value="Genomic_DNA"/>
</dbReference>
<dbReference type="GeneID" id="75221429"/>
<dbReference type="Proteomes" id="UP000219972">
    <property type="component" value="Unassembled WGS sequence"/>
</dbReference>
<comment type="caution">
    <text evidence="3">The sequence shown here is derived from an EMBL/GenBank/DDBJ whole genome shotgun (WGS) entry which is preliminary data.</text>
</comment>
<accession>A0A3S0SBM1</accession>
<reference evidence="3" key="3">
    <citation type="submission" date="2018-11" db="EMBL/GenBank/DDBJ databases">
        <authorList>
            <person name="Huo Y."/>
        </authorList>
    </citation>
    <scope>NUCLEOTIDE SEQUENCE</scope>
    <source>
        <strain evidence="3">CCBAU 23252</strain>
    </source>
</reference>
<reference evidence="3 5" key="1">
    <citation type="journal article" date="2015" name="Int. J. Syst. Evol. Microbiol.">
        <title>Rhizobium anhuiense sp. nov., isolated from effective nodules of Vicia faba and Pisum sativum.</title>
        <authorList>
            <person name="Zhang Y.J."/>
            <person name="Zheng W.T."/>
            <person name="Everall I."/>
            <person name="Young J.P."/>
            <person name="Zhang X.X."/>
            <person name="Tian C.F."/>
            <person name="Sui X.H."/>
            <person name="Wang E.T."/>
            <person name="Chen W.X."/>
        </authorList>
    </citation>
    <scope>NUCLEOTIDE SEQUENCE [LARGE SCALE GENOMIC DNA]</scope>
    <source>
        <strain evidence="3 5">CCBAU 23252</strain>
    </source>
</reference>
<evidence type="ECO:0000313" key="2">
    <source>
        <dbReference type="EMBL" id="PDS45744.1"/>
    </source>
</evidence>
<proteinExistence type="predicted"/>
<dbReference type="AlphaFoldDB" id="A0A3S0SBM1"/>
<dbReference type="Proteomes" id="UP000273611">
    <property type="component" value="Unassembled WGS sequence"/>
</dbReference>